<dbReference type="GO" id="GO:0015031">
    <property type="term" value="P:protein transport"/>
    <property type="evidence" value="ECO:0007669"/>
    <property type="project" value="TreeGrafter"/>
</dbReference>
<name>A0A4P9XU05_9FUNG</name>
<proteinExistence type="predicted"/>
<dbReference type="GO" id="GO:0005737">
    <property type="term" value="C:cytoplasm"/>
    <property type="evidence" value="ECO:0007669"/>
    <property type="project" value="TreeGrafter"/>
</dbReference>
<dbReference type="InterPro" id="IPR014752">
    <property type="entry name" value="Arrestin-like_C"/>
</dbReference>
<dbReference type="Pfam" id="PF00339">
    <property type="entry name" value="Arrestin_N"/>
    <property type="match status" value="1"/>
</dbReference>
<dbReference type="InterPro" id="IPR011021">
    <property type="entry name" value="Arrestin-like_N"/>
</dbReference>
<reference evidence="4" key="1">
    <citation type="journal article" date="2018" name="Nat. Microbiol.">
        <title>Leveraging single-cell genomics to expand the fungal tree of life.</title>
        <authorList>
            <person name="Ahrendt S.R."/>
            <person name="Quandt C.A."/>
            <person name="Ciobanu D."/>
            <person name="Clum A."/>
            <person name="Salamov A."/>
            <person name="Andreopoulos B."/>
            <person name="Cheng J.F."/>
            <person name="Woyke T."/>
            <person name="Pelin A."/>
            <person name="Henrissat B."/>
            <person name="Reynolds N.K."/>
            <person name="Benny G.L."/>
            <person name="Smith M.E."/>
            <person name="James T.Y."/>
            <person name="Grigoriev I.V."/>
        </authorList>
    </citation>
    <scope>NUCLEOTIDE SEQUENCE [LARGE SCALE GENOMIC DNA]</scope>
    <source>
        <strain evidence="4">RSA 1356</strain>
    </source>
</reference>
<dbReference type="STRING" id="78915.A0A4P9XU05"/>
<evidence type="ECO:0000313" key="3">
    <source>
        <dbReference type="EMBL" id="RKP09688.1"/>
    </source>
</evidence>
<dbReference type="AlphaFoldDB" id="A0A4P9XU05"/>
<sequence length="279" mass="30830">MSIDVFSVEPADESKCAYFPGDIVRGYVRLELRKAMPLQRIRVQLLGSVRNKLQLGSEAAPESVRRRMRSDSGYGNSMAPVIPSHISPDAHSNQESGRELAPSHSGRPPGGSSDDEGGGADKCSPNPLAQLEAGKHSWPFIFRVPSTGPRLPSSVDGTYNYIRYKVRATLLRPFGYCDVSRDMPIRFLDSVDVSAGDLRTPMQFYREMTIAHSRLHRLVGIRQSPATHTAGAWASIERMGYRAGESIRVLTEVHHTQPCFISDAVKVQLVQKRTLKAGE</sequence>
<dbReference type="OrthoDB" id="7785529at2759"/>
<feature type="region of interest" description="Disordered" evidence="1">
    <location>
        <begin position="57"/>
        <end position="128"/>
    </location>
</feature>
<protein>
    <recommendedName>
        <fullName evidence="2">Arrestin-like N-terminal domain-containing protein</fullName>
    </recommendedName>
</protein>
<keyword evidence="4" id="KW-1185">Reference proteome</keyword>
<evidence type="ECO:0000256" key="1">
    <source>
        <dbReference type="SAM" id="MobiDB-lite"/>
    </source>
</evidence>
<dbReference type="Proteomes" id="UP000271241">
    <property type="component" value="Unassembled WGS sequence"/>
</dbReference>
<feature type="domain" description="Arrestin-like N-terminal" evidence="2">
    <location>
        <begin position="129"/>
        <end position="182"/>
    </location>
</feature>
<gene>
    <name evidence="3" type="ORF">THASP1DRAFT_22499</name>
</gene>
<dbReference type="Gene3D" id="2.60.40.640">
    <property type="match status" value="1"/>
</dbReference>
<dbReference type="InterPro" id="IPR050357">
    <property type="entry name" value="Arrestin_domain-protein"/>
</dbReference>
<evidence type="ECO:0000259" key="2">
    <source>
        <dbReference type="Pfam" id="PF00339"/>
    </source>
</evidence>
<evidence type="ECO:0000313" key="4">
    <source>
        <dbReference type="Proteomes" id="UP000271241"/>
    </source>
</evidence>
<dbReference type="SUPFAM" id="SSF81296">
    <property type="entry name" value="E set domains"/>
    <property type="match status" value="1"/>
</dbReference>
<dbReference type="PANTHER" id="PTHR11188:SF17">
    <property type="entry name" value="FI21816P1"/>
    <property type="match status" value="1"/>
</dbReference>
<dbReference type="InterPro" id="IPR014756">
    <property type="entry name" value="Ig_E-set"/>
</dbReference>
<dbReference type="PANTHER" id="PTHR11188">
    <property type="entry name" value="ARRESTIN DOMAIN CONTAINING PROTEIN"/>
    <property type="match status" value="1"/>
</dbReference>
<organism evidence="3 4">
    <name type="scientific">Thamnocephalis sphaerospora</name>
    <dbReference type="NCBI Taxonomy" id="78915"/>
    <lineage>
        <taxon>Eukaryota</taxon>
        <taxon>Fungi</taxon>
        <taxon>Fungi incertae sedis</taxon>
        <taxon>Zoopagomycota</taxon>
        <taxon>Zoopagomycotina</taxon>
        <taxon>Zoopagomycetes</taxon>
        <taxon>Zoopagales</taxon>
        <taxon>Sigmoideomycetaceae</taxon>
        <taxon>Thamnocephalis</taxon>
    </lineage>
</organism>
<feature type="compositionally biased region" description="Low complexity" evidence="1">
    <location>
        <begin position="102"/>
        <end position="112"/>
    </location>
</feature>
<dbReference type="EMBL" id="KZ992495">
    <property type="protein sequence ID" value="RKP09688.1"/>
    <property type="molecule type" value="Genomic_DNA"/>
</dbReference>
<accession>A0A4P9XU05</accession>